<dbReference type="InterPro" id="IPR038718">
    <property type="entry name" value="SNF2-like_sf"/>
</dbReference>
<dbReference type="GO" id="GO:0016787">
    <property type="term" value="F:hydrolase activity"/>
    <property type="evidence" value="ECO:0007669"/>
    <property type="project" value="UniProtKB-KW"/>
</dbReference>
<dbReference type="InterPro" id="IPR014001">
    <property type="entry name" value="Helicase_ATP-bd"/>
</dbReference>
<dbReference type="PANTHER" id="PTHR10799">
    <property type="entry name" value="SNF2/RAD54 HELICASE FAMILY"/>
    <property type="match status" value="1"/>
</dbReference>
<dbReference type="CDD" id="cd18793">
    <property type="entry name" value="SF2_C_SNF"/>
    <property type="match status" value="1"/>
</dbReference>
<dbReference type="InterPro" id="IPR000330">
    <property type="entry name" value="SNF2_N"/>
</dbReference>
<dbReference type="Pfam" id="PF00176">
    <property type="entry name" value="SNF2-rel_dom"/>
    <property type="match status" value="1"/>
</dbReference>
<dbReference type="SMART" id="SM00487">
    <property type="entry name" value="DEXDc"/>
    <property type="match status" value="1"/>
</dbReference>
<evidence type="ECO:0000259" key="2">
    <source>
        <dbReference type="PROSITE" id="PS51192"/>
    </source>
</evidence>
<dbReference type="AlphaFoldDB" id="A0A0F9HC80"/>
<dbReference type="InterPro" id="IPR049730">
    <property type="entry name" value="SNF2/RAD54-like_C"/>
</dbReference>
<dbReference type="Gene3D" id="3.40.50.300">
    <property type="entry name" value="P-loop containing nucleotide triphosphate hydrolases"/>
    <property type="match status" value="1"/>
</dbReference>
<organism evidence="4">
    <name type="scientific">marine sediment metagenome</name>
    <dbReference type="NCBI Taxonomy" id="412755"/>
    <lineage>
        <taxon>unclassified sequences</taxon>
        <taxon>metagenomes</taxon>
        <taxon>ecological metagenomes</taxon>
    </lineage>
</organism>
<evidence type="ECO:0008006" key="5">
    <source>
        <dbReference type="Google" id="ProtNLM"/>
    </source>
</evidence>
<reference evidence="4" key="1">
    <citation type="journal article" date="2015" name="Nature">
        <title>Complex archaea that bridge the gap between prokaryotes and eukaryotes.</title>
        <authorList>
            <person name="Spang A."/>
            <person name="Saw J.H."/>
            <person name="Jorgensen S.L."/>
            <person name="Zaremba-Niedzwiedzka K."/>
            <person name="Martijn J."/>
            <person name="Lind A.E."/>
            <person name="van Eijk R."/>
            <person name="Schleper C."/>
            <person name="Guy L."/>
            <person name="Ettema T.J."/>
        </authorList>
    </citation>
    <scope>NUCLEOTIDE SEQUENCE</scope>
</reference>
<comment type="caution">
    <text evidence="4">The sequence shown here is derived from an EMBL/GenBank/DDBJ whole genome shotgun (WGS) entry which is preliminary data.</text>
</comment>
<dbReference type="InterPro" id="IPR001650">
    <property type="entry name" value="Helicase_C-like"/>
</dbReference>
<feature type="domain" description="Helicase C-terminal" evidence="3">
    <location>
        <begin position="364"/>
        <end position="518"/>
    </location>
</feature>
<sequence length="527" mass="61227">MISKKAIRAFKKRRMENYKWMKKISREDLEAEIKPLRWKARFSFKTVPYLHQLVCFYIGICVDRFMFELDMGLGKTKIVLDVLWYKKRVSNLKKVLVLVPETLNIEGWEEQILEHSRFVVVPMYGTTKDRWELISEHEHGVFVLTYAAAMHMVCKLTKIKGKKKQQRKPNKALIRRLARGVDAIVLDESHATKNSKSVTYRICNALSNLIPICYELTGTPFGRDPSDFWAQFHIMDKGETLGSSLGLMRESYFKKEEGYFGGKWVFDPKNERAFHKRIQNRSIRYNDNECGDLPERIDIKTRYLLPPVNMEFYVSAIDGIIKAKGDYRELENSFVKLRQICSGFIQYKSRTGMSEVIIFDENPKLEAAREFLRSLPIDSNVVVFYEFKPSGDALEAMVKAEGLSYSVARGGMKDKIVKEIKRFKAGKSRVLIANWRSAAEGGNFQKVSNYVVFYESPVSPIKRRQCVKRVWRSGQERRCYIYDLVMAGKSSIEQRILEFLEEGESLFQAIVEGKTSLKELLLENEDD</sequence>
<evidence type="ECO:0000259" key="3">
    <source>
        <dbReference type="PROSITE" id="PS51194"/>
    </source>
</evidence>
<feature type="domain" description="Helicase ATP-binding" evidence="2">
    <location>
        <begin position="56"/>
        <end position="238"/>
    </location>
</feature>
<proteinExistence type="predicted"/>
<dbReference type="EMBL" id="LAZR01017365">
    <property type="protein sequence ID" value="KKM00722.1"/>
    <property type="molecule type" value="Genomic_DNA"/>
</dbReference>
<dbReference type="PROSITE" id="PS51194">
    <property type="entry name" value="HELICASE_CTER"/>
    <property type="match status" value="1"/>
</dbReference>
<name>A0A0F9HC80_9ZZZZ</name>
<accession>A0A0F9HC80</accession>
<dbReference type="PROSITE" id="PS51192">
    <property type="entry name" value="HELICASE_ATP_BIND_1"/>
    <property type="match status" value="1"/>
</dbReference>
<dbReference type="InterPro" id="IPR027417">
    <property type="entry name" value="P-loop_NTPase"/>
</dbReference>
<evidence type="ECO:0000313" key="4">
    <source>
        <dbReference type="EMBL" id="KKM00722.1"/>
    </source>
</evidence>
<dbReference type="SUPFAM" id="SSF52540">
    <property type="entry name" value="P-loop containing nucleoside triphosphate hydrolases"/>
    <property type="match status" value="2"/>
</dbReference>
<gene>
    <name evidence="4" type="ORF">LCGC14_1801580</name>
</gene>
<evidence type="ECO:0000256" key="1">
    <source>
        <dbReference type="ARBA" id="ARBA00022801"/>
    </source>
</evidence>
<protein>
    <recommendedName>
        <fullName evidence="5">Helicase ATP-binding domain-containing protein</fullName>
    </recommendedName>
</protein>
<dbReference type="Gene3D" id="3.40.50.10810">
    <property type="entry name" value="Tandem AAA-ATPase domain"/>
    <property type="match status" value="1"/>
</dbReference>
<dbReference type="GO" id="GO:0005524">
    <property type="term" value="F:ATP binding"/>
    <property type="evidence" value="ECO:0007669"/>
    <property type="project" value="InterPro"/>
</dbReference>
<keyword evidence="1" id="KW-0378">Hydrolase</keyword>
<dbReference type="Pfam" id="PF00271">
    <property type="entry name" value="Helicase_C"/>
    <property type="match status" value="1"/>
</dbReference>